<dbReference type="InterPro" id="IPR051919">
    <property type="entry name" value="W-dependent_AOR"/>
</dbReference>
<keyword evidence="7" id="KW-0411">Iron-sulfur</keyword>
<comment type="similarity">
    <text evidence="2">Belongs to the AOR/FOR family.</text>
</comment>
<dbReference type="InterPro" id="IPR013984">
    <property type="entry name" value="Ald_Fedxn_OxRdtase_dom2"/>
</dbReference>
<dbReference type="InterPro" id="IPR036021">
    <property type="entry name" value="Tungsten_al_ferr_oxy-like_C"/>
</dbReference>
<protein>
    <recommendedName>
        <fullName evidence="9">Aldehyde ferredoxin oxidoreductase N-terminal domain-containing protein</fullName>
    </recommendedName>
</protein>
<dbReference type="AlphaFoldDB" id="A0A0F9TBI3"/>
<evidence type="ECO:0000256" key="3">
    <source>
        <dbReference type="ARBA" id="ARBA00022485"/>
    </source>
</evidence>
<dbReference type="PANTHER" id="PTHR30038">
    <property type="entry name" value="ALDEHYDE FERREDOXIN OXIDOREDUCTASE"/>
    <property type="match status" value="1"/>
</dbReference>
<dbReference type="EMBL" id="LAZR01001797">
    <property type="protein sequence ID" value="KKN38878.1"/>
    <property type="molecule type" value="Genomic_DNA"/>
</dbReference>
<evidence type="ECO:0000256" key="5">
    <source>
        <dbReference type="ARBA" id="ARBA00023002"/>
    </source>
</evidence>
<evidence type="ECO:0000256" key="2">
    <source>
        <dbReference type="ARBA" id="ARBA00011032"/>
    </source>
</evidence>
<dbReference type="GO" id="GO:0009055">
    <property type="term" value="F:electron transfer activity"/>
    <property type="evidence" value="ECO:0007669"/>
    <property type="project" value="InterPro"/>
</dbReference>
<dbReference type="GO" id="GO:0051539">
    <property type="term" value="F:4 iron, 4 sulfur cluster binding"/>
    <property type="evidence" value="ECO:0007669"/>
    <property type="project" value="UniProtKB-KW"/>
</dbReference>
<dbReference type="Gene3D" id="1.10.599.10">
    <property type="entry name" value="Aldehyde Ferredoxin Oxidoreductase Protein, subunit A, domain 3"/>
    <property type="match status" value="1"/>
</dbReference>
<name>A0A0F9TBI3_9ZZZZ</name>
<dbReference type="Pfam" id="PF01314">
    <property type="entry name" value="AFOR_C"/>
    <property type="match status" value="1"/>
</dbReference>
<evidence type="ECO:0000259" key="9">
    <source>
        <dbReference type="SMART" id="SM00790"/>
    </source>
</evidence>
<dbReference type="GO" id="GO:0016625">
    <property type="term" value="F:oxidoreductase activity, acting on the aldehyde or oxo group of donors, iron-sulfur protein as acceptor"/>
    <property type="evidence" value="ECO:0007669"/>
    <property type="project" value="InterPro"/>
</dbReference>
<sequence>MRIARINLNTRIIKFEQISRDSKYFLLGGRGLSSQIIHDEIPPLCDPLGEENKLIIATGLLTGSPFPCSGRISIGAKSPLTKGIKEANAGGRPAIMLAFHGIRALILEGKSSILKLVLVDNNGISLKECNEYSGFGNYELHSKLMEKYGEKIGIFSIGPAGEHLMKASTIATNDIQGYPSRHAARGGLGAVMGFKNIKAIIILPSKSSQIQVKNLKKFREVSKPFAKELAEQKKNFSLYGTPNLVRANNVYGGLPTMNFRRGEYEKVMNISGEKLHELVIARNGKKGIPCSPTCVIKCSNIIVDEKGNHITSSLEYETIFANGCNLLIDNLDDIATIDRLCDDVGIDTIEFGVTMGAAMDAGKVQWGDAQKVFEILGEIKQGSHLGQLYGNGVCYFGRETNFDRIPHIKGQGISGYEPRVFKAMSITYATTPMGADHTAGAAIAGRVASQKGDYGELTEKEGKLNLSYELQLYTTVLDTIGCCYFIGPSWENMEIVAGSLNAMYGTNLTRDDVIKIGKDVIKKELNFNEKAGITQDMNDFPAFFREEPSEPTKLKISYTKEELREFWQKLNN</sequence>
<dbReference type="SMART" id="SM00790">
    <property type="entry name" value="AFOR_N"/>
    <property type="match status" value="1"/>
</dbReference>
<dbReference type="InterPro" id="IPR001203">
    <property type="entry name" value="OxRdtase_Ald_Fedxn_C"/>
</dbReference>
<evidence type="ECO:0000256" key="7">
    <source>
        <dbReference type="ARBA" id="ARBA00023014"/>
    </source>
</evidence>
<dbReference type="GO" id="GO:0046872">
    <property type="term" value="F:metal ion binding"/>
    <property type="evidence" value="ECO:0007669"/>
    <property type="project" value="UniProtKB-KW"/>
</dbReference>
<keyword evidence="5" id="KW-0560">Oxidoreductase</keyword>
<dbReference type="Pfam" id="PF02730">
    <property type="entry name" value="AFOR_N"/>
    <property type="match status" value="1"/>
</dbReference>
<dbReference type="InterPro" id="IPR036503">
    <property type="entry name" value="Ald_Fedxn_OxRdtase_N_sf"/>
</dbReference>
<keyword evidence="4" id="KW-0479">Metal-binding</keyword>
<evidence type="ECO:0000256" key="4">
    <source>
        <dbReference type="ARBA" id="ARBA00022723"/>
    </source>
</evidence>
<accession>A0A0F9TBI3</accession>
<organism evidence="10">
    <name type="scientific">marine sediment metagenome</name>
    <dbReference type="NCBI Taxonomy" id="412755"/>
    <lineage>
        <taxon>unclassified sequences</taxon>
        <taxon>metagenomes</taxon>
        <taxon>ecological metagenomes</taxon>
    </lineage>
</organism>
<evidence type="ECO:0000256" key="1">
    <source>
        <dbReference type="ARBA" id="ARBA00001966"/>
    </source>
</evidence>
<feature type="domain" description="Aldehyde ferredoxin oxidoreductase N-terminal" evidence="9">
    <location>
        <begin position="1"/>
        <end position="206"/>
    </location>
</feature>
<dbReference type="PANTHER" id="PTHR30038:SF0">
    <property type="entry name" value="TUNGSTEN-CONTAINING ALDEHYDE FERREDOXIN OXIDOREDUCTASE"/>
    <property type="match status" value="1"/>
</dbReference>
<comment type="caution">
    <text evidence="10">The sequence shown here is derived from an EMBL/GenBank/DDBJ whole genome shotgun (WGS) entry which is preliminary data.</text>
</comment>
<dbReference type="SUPFAM" id="SSF56228">
    <property type="entry name" value="Aldehyde ferredoxin oxidoreductase, N-terminal domain"/>
    <property type="match status" value="1"/>
</dbReference>
<keyword evidence="3" id="KW-0004">4Fe-4S</keyword>
<evidence type="ECO:0000313" key="10">
    <source>
        <dbReference type="EMBL" id="KKN38878.1"/>
    </source>
</evidence>
<comment type="cofactor">
    <cofactor evidence="8">
        <name>tungstopterin</name>
        <dbReference type="ChEBI" id="CHEBI:30402"/>
    </cofactor>
</comment>
<comment type="cofactor">
    <cofactor evidence="1">
        <name>[4Fe-4S] cluster</name>
        <dbReference type="ChEBI" id="CHEBI:49883"/>
    </cofactor>
</comment>
<dbReference type="SUPFAM" id="SSF48310">
    <property type="entry name" value="Aldehyde ferredoxin oxidoreductase, C-terminal domains"/>
    <property type="match status" value="1"/>
</dbReference>
<dbReference type="Gene3D" id="3.60.9.10">
    <property type="entry name" value="Aldehyde ferredoxin oxidoreductase, N-terminal domain"/>
    <property type="match status" value="1"/>
</dbReference>
<dbReference type="Gene3D" id="1.10.569.10">
    <property type="entry name" value="Aldehyde Ferredoxin Oxidoreductase Protein, subunit A, domain 2"/>
    <property type="match status" value="1"/>
</dbReference>
<evidence type="ECO:0000256" key="8">
    <source>
        <dbReference type="ARBA" id="ARBA00049934"/>
    </source>
</evidence>
<keyword evidence="6" id="KW-0408">Iron</keyword>
<evidence type="ECO:0000256" key="6">
    <source>
        <dbReference type="ARBA" id="ARBA00023004"/>
    </source>
</evidence>
<reference evidence="10" key="1">
    <citation type="journal article" date="2015" name="Nature">
        <title>Complex archaea that bridge the gap between prokaryotes and eukaryotes.</title>
        <authorList>
            <person name="Spang A."/>
            <person name="Saw J.H."/>
            <person name="Jorgensen S.L."/>
            <person name="Zaremba-Niedzwiedzka K."/>
            <person name="Martijn J."/>
            <person name="Lind A.E."/>
            <person name="van Eijk R."/>
            <person name="Schleper C."/>
            <person name="Guy L."/>
            <person name="Ettema T.J."/>
        </authorList>
    </citation>
    <scope>NUCLEOTIDE SEQUENCE</scope>
</reference>
<proteinExistence type="inferred from homology"/>
<gene>
    <name evidence="10" type="ORF">LCGC14_0748990</name>
</gene>
<dbReference type="InterPro" id="IPR013983">
    <property type="entry name" value="Ald_Fedxn_OxRdtase_N"/>
</dbReference>
<dbReference type="InterPro" id="IPR013985">
    <property type="entry name" value="Ald_Fedxn_OxRdtase_dom3"/>
</dbReference>